<comment type="caution">
    <text evidence="1">The sequence shown here is derived from an EMBL/GenBank/DDBJ whole genome shotgun (WGS) entry which is preliminary data.</text>
</comment>
<keyword evidence="2" id="KW-1185">Reference proteome</keyword>
<gene>
    <name evidence="1" type="ORF">N2K84_16710</name>
</gene>
<dbReference type="Pfam" id="PF08780">
    <property type="entry name" value="NTase_sub_bind"/>
    <property type="match status" value="1"/>
</dbReference>
<protein>
    <submittedName>
        <fullName evidence="1">Nucleotidyltransferase substrate binding protein</fullName>
    </submittedName>
</protein>
<evidence type="ECO:0000313" key="1">
    <source>
        <dbReference type="EMBL" id="MCW0484385.1"/>
    </source>
</evidence>
<dbReference type="Proteomes" id="UP001163821">
    <property type="component" value="Unassembled WGS sequence"/>
</dbReference>
<reference evidence="1" key="1">
    <citation type="submission" date="2022-10" db="EMBL/GenBank/DDBJ databases">
        <title>Gaoshiqiia sediminis gen. nov., sp. nov., isolated from coastal sediment.</title>
        <authorList>
            <person name="Yu W.X."/>
            <person name="Mu D.S."/>
            <person name="Du J.Z."/>
            <person name="Liang Y.Q."/>
        </authorList>
    </citation>
    <scope>NUCLEOTIDE SEQUENCE</scope>
    <source>
        <strain evidence="1">A06</strain>
    </source>
</reference>
<sequence length="144" mass="17288">MPKSTKSPKDMEQDIRWKQRFQNFENALHQLENGIAYYHDNPIDLVKEGIIQRFEFTHELAWKTMKDFLEYEGIQELIGSRSVTREAFNKGLISNGQEWMNMIKSRNETVHTYNPEILETEFSNIVTVYLDLFKAFRSRMKFWL</sequence>
<proteinExistence type="predicted"/>
<evidence type="ECO:0000313" key="2">
    <source>
        <dbReference type="Proteomes" id="UP001163821"/>
    </source>
</evidence>
<accession>A0AA42CB27</accession>
<dbReference type="EMBL" id="JAPAAF010000035">
    <property type="protein sequence ID" value="MCW0484385.1"/>
    <property type="molecule type" value="Genomic_DNA"/>
</dbReference>
<dbReference type="AlphaFoldDB" id="A0AA42CB27"/>
<name>A0AA42CB27_9BACT</name>
<dbReference type="Gene3D" id="1.20.120.330">
    <property type="entry name" value="Nucleotidyltransferases domain 2"/>
    <property type="match status" value="1"/>
</dbReference>
<dbReference type="InterPro" id="IPR010235">
    <property type="entry name" value="HepT"/>
</dbReference>
<organism evidence="1 2">
    <name type="scientific">Gaoshiqia sediminis</name>
    <dbReference type="NCBI Taxonomy" id="2986998"/>
    <lineage>
        <taxon>Bacteria</taxon>
        <taxon>Pseudomonadati</taxon>
        <taxon>Bacteroidota</taxon>
        <taxon>Bacteroidia</taxon>
        <taxon>Marinilabiliales</taxon>
        <taxon>Prolixibacteraceae</taxon>
        <taxon>Gaoshiqia</taxon>
    </lineage>
</organism>
<dbReference type="NCBIfam" id="TIGR01987">
    <property type="entry name" value="HI0074"/>
    <property type="match status" value="1"/>
</dbReference>
<dbReference type="SUPFAM" id="SSF81593">
    <property type="entry name" value="Nucleotidyltransferase substrate binding subunit/domain"/>
    <property type="match status" value="1"/>
</dbReference>